<dbReference type="CDD" id="cd00093">
    <property type="entry name" value="HTH_XRE"/>
    <property type="match status" value="1"/>
</dbReference>
<feature type="domain" description="HTH cro/C1-type" evidence="1">
    <location>
        <begin position="7"/>
        <end position="62"/>
    </location>
</feature>
<dbReference type="InterPro" id="IPR010982">
    <property type="entry name" value="Lambda_DNA-bd_dom_sf"/>
</dbReference>
<dbReference type="SMART" id="SM00530">
    <property type="entry name" value="HTH_XRE"/>
    <property type="match status" value="1"/>
</dbReference>
<evidence type="ECO:0000313" key="3">
    <source>
        <dbReference type="Proteomes" id="UP000216752"/>
    </source>
</evidence>
<sequence>MEFFERIRLRREELNMSQEELAKRLGYKSRSSINKIEIGENDIPQSKIKAFAEVLQTSPSYLMGWEDNSSAPKSSLPALTPKDERDIAKDLETMLGNLDDKNGMAAYNDPEDEEDRELLKASLLTSMKLAKQIAKKKFTPKKYRKE</sequence>
<dbReference type="SUPFAM" id="SSF47413">
    <property type="entry name" value="lambda repressor-like DNA-binding domains"/>
    <property type="match status" value="1"/>
</dbReference>
<dbReference type="PROSITE" id="PS50943">
    <property type="entry name" value="HTH_CROC1"/>
    <property type="match status" value="1"/>
</dbReference>
<evidence type="ECO:0000259" key="1">
    <source>
        <dbReference type="PROSITE" id="PS50943"/>
    </source>
</evidence>
<organism evidence="2 3">
    <name type="scientific">Sporomusa silvacetica DSM 10669</name>
    <dbReference type="NCBI Taxonomy" id="1123289"/>
    <lineage>
        <taxon>Bacteria</taxon>
        <taxon>Bacillati</taxon>
        <taxon>Bacillota</taxon>
        <taxon>Negativicutes</taxon>
        <taxon>Selenomonadales</taxon>
        <taxon>Sporomusaceae</taxon>
        <taxon>Sporomusa</taxon>
    </lineage>
</organism>
<dbReference type="EMBL" id="CP155573">
    <property type="protein sequence ID" value="XFO64751.1"/>
    <property type="molecule type" value="Genomic_DNA"/>
</dbReference>
<reference evidence="2" key="1">
    <citation type="submission" date="2024-05" db="EMBL/GenBank/DDBJ databases">
        <title>Isolation and characterization of Sporomusa carbonis sp. nov., a carboxydotrophic hydrogenogen in the genus of Sporomusa isolated from a charcoal burning pile.</title>
        <authorList>
            <person name="Boeer T."/>
            <person name="Rosenbaum F."/>
            <person name="Eysell L."/>
            <person name="Mueller V."/>
            <person name="Daniel R."/>
            <person name="Poehlein A."/>
        </authorList>
    </citation>
    <scope>NUCLEOTIDE SEQUENCE [LARGE SCALE GENOMIC DNA]</scope>
    <source>
        <strain evidence="2">DSM 10669</strain>
    </source>
</reference>
<gene>
    <name evidence="2" type="ORF">SPSIL_008600</name>
</gene>
<proteinExistence type="predicted"/>
<accession>A0ABZ3IGG5</accession>
<protein>
    <recommendedName>
        <fullName evidence="1">HTH cro/C1-type domain-containing protein</fullName>
    </recommendedName>
</protein>
<evidence type="ECO:0000313" key="2">
    <source>
        <dbReference type="EMBL" id="XFO64751.1"/>
    </source>
</evidence>
<dbReference type="Proteomes" id="UP000216752">
    <property type="component" value="Chromosome"/>
</dbReference>
<dbReference type="InterPro" id="IPR001387">
    <property type="entry name" value="Cro/C1-type_HTH"/>
</dbReference>
<dbReference type="Pfam" id="PF01381">
    <property type="entry name" value="HTH_3"/>
    <property type="match status" value="1"/>
</dbReference>
<name>A0ABZ3IGG5_9FIRM</name>
<dbReference type="RefSeq" id="WP_094607772.1">
    <property type="nucleotide sequence ID" value="NZ_CP155573.1"/>
</dbReference>
<keyword evidence="3" id="KW-1185">Reference proteome</keyword>
<dbReference type="Gene3D" id="1.10.260.40">
    <property type="entry name" value="lambda repressor-like DNA-binding domains"/>
    <property type="match status" value="1"/>
</dbReference>